<evidence type="ECO:0000256" key="3">
    <source>
        <dbReference type="ARBA" id="ARBA00006453"/>
    </source>
</evidence>
<dbReference type="Proteomes" id="UP000827092">
    <property type="component" value="Unassembled WGS sequence"/>
</dbReference>
<feature type="region of interest" description="Disordered" evidence="9">
    <location>
        <begin position="938"/>
        <end position="958"/>
    </location>
</feature>
<dbReference type="Gene3D" id="3.80.10.10">
    <property type="entry name" value="Ribonuclease Inhibitor"/>
    <property type="match status" value="2"/>
</dbReference>
<dbReference type="PANTHER" id="PTHR45973">
    <property type="entry name" value="PROTEIN PHOSPHATASE 1 REGULATORY SUBUNIT SDS22-RELATED"/>
    <property type="match status" value="1"/>
</dbReference>
<comment type="similarity">
    <text evidence="3">Belongs to the DNAAF1 family.</text>
</comment>
<feature type="region of interest" description="Disordered" evidence="9">
    <location>
        <begin position="712"/>
        <end position="750"/>
    </location>
</feature>
<evidence type="ECO:0000256" key="1">
    <source>
        <dbReference type="ARBA" id="ARBA00003843"/>
    </source>
</evidence>
<evidence type="ECO:0000256" key="9">
    <source>
        <dbReference type="SAM" id="MobiDB-lite"/>
    </source>
</evidence>
<keyword evidence="4" id="KW-0433">Leucine-rich repeat</keyword>
<protein>
    <recommendedName>
        <fullName evidence="8">Dynein axonemal assembly factor 1 homolog</fullName>
    </recommendedName>
</protein>
<name>A0AAV6UNM2_9ARAC</name>
<evidence type="ECO:0000256" key="5">
    <source>
        <dbReference type="ARBA" id="ARBA00022737"/>
    </source>
</evidence>
<evidence type="ECO:0000256" key="7">
    <source>
        <dbReference type="ARBA" id="ARBA00023273"/>
    </source>
</evidence>
<reference evidence="10 11" key="1">
    <citation type="journal article" date="2022" name="Nat. Ecol. Evol.">
        <title>A masculinizing supergene underlies an exaggerated male reproductive morph in a spider.</title>
        <authorList>
            <person name="Hendrickx F."/>
            <person name="De Corte Z."/>
            <person name="Sonet G."/>
            <person name="Van Belleghem S.M."/>
            <person name="Kostlbacher S."/>
            <person name="Vangestel C."/>
        </authorList>
    </citation>
    <scope>NUCLEOTIDE SEQUENCE [LARGE SCALE GENOMIC DNA]</scope>
    <source>
        <strain evidence="10">W744_W776</strain>
    </source>
</reference>
<feature type="compositionally biased region" description="Polar residues" evidence="9">
    <location>
        <begin position="347"/>
        <end position="362"/>
    </location>
</feature>
<dbReference type="EMBL" id="JAFNEN010000323">
    <property type="protein sequence ID" value="KAG8185832.1"/>
    <property type="molecule type" value="Genomic_DNA"/>
</dbReference>
<feature type="compositionally biased region" description="Basic and acidic residues" evidence="9">
    <location>
        <begin position="364"/>
        <end position="376"/>
    </location>
</feature>
<evidence type="ECO:0000256" key="4">
    <source>
        <dbReference type="ARBA" id="ARBA00022614"/>
    </source>
</evidence>
<feature type="compositionally biased region" description="Basic and acidic residues" evidence="9">
    <location>
        <begin position="719"/>
        <end position="744"/>
    </location>
</feature>
<feature type="region of interest" description="Disordered" evidence="9">
    <location>
        <begin position="315"/>
        <end position="388"/>
    </location>
</feature>
<dbReference type="PROSITE" id="PS51450">
    <property type="entry name" value="LRR"/>
    <property type="match status" value="4"/>
</dbReference>
<evidence type="ECO:0000313" key="10">
    <source>
        <dbReference type="EMBL" id="KAG8185832.1"/>
    </source>
</evidence>
<keyword evidence="5" id="KW-0677">Repeat</keyword>
<dbReference type="InterPro" id="IPR050576">
    <property type="entry name" value="Cilia_flagella_integrity"/>
</dbReference>
<feature type="region of interest" description="Disordered" evidence="9">
    <location>
        <begin position="832"/>
        <end position="852"/>
    </location>
</feature>
<dbReference type="SUPFAM" id="SSF52075">
    <property type="entry name" value="Outer arm dynein light chain 1"/>
    <property type="match status" value="1"/>
</dbReference>
<keyword evidence="11" id="KW-1185">Reference proteome</keyword>
<keyword evidence="6" id="KW-0969">Cilium</keyword>
<dbReference type="InterPro" id="IPR001611">
    <property type="entry name" value="Leu-rich_rpt"/>
</dbReference>
<keyword evidence="7" id="KW-0966">Cell projection</keyword>
<dbReference type="Pfam" id="PF14580">
    <property type="entry name" value="LRR_9"/>
    <property type="match status" value="1"/>
</dbReference>
<dbReference type="InterPro" id="IPR032675">
    <property type="entry name" value="LRR_dom_sf"/>
</dbReference>
<organism evidence="10 11">
    <name type="scientific">Oedothorax gibbosus</name>
    <dbReference type="NCBI Taxonomy" id="931172"/>
    <lineage>
        <taxon>Eukaryota</taxon>
        <taxon>Metazoa</taxon>
        <taxon>Ecdysozoa</taxon>
        <taxon>Arthropoda</taxon>
        <taxon>Chelicerata</taxon>
        <taxon>Arachnida</taxon>
        <taxon>Araneae</taxon>
        <taxon>Araneomorphae</taxon>
        <taxon>Entelegynae</taxon>
        <taxon>Araneoidea</taxon>
        <taxon>Linyphiidae</taxon>
        <taxon>Erigoninae</taxon>
        <taxon>Oedothorax</taxon>
    </lineage>
</organism>
<comment type="function">
    <text evidence="1">Cilium-specific protein required for cilia structures.</text>
</comment>
<feature type="region of interest" description="Disordered" evidence="9">
    <location>
        <begin position="574"/>
        <end position="596"/>
    </location>
</feature>
<dbReference type="GO" id="GO:0005929">
    <property type="term" value="C:cilium"/>
    <property type="evidence" value="ECO:0007669"/>
    <property type="project" value="UniProtKB-SubCell"/>
</dbReference>
<evidence type="ECO:0000256" key="6">
    <source>
        <dbReference type="ARBA" id="ARBA00023069"/>
    </source>
</evidence>
<evidence type="ECO:0000313" key="11">
    <source>
        <dbReference type="Proteomes" id="UP000827092"/>
    </source>
</evidence>
<dbReference type="FunFam" id="3.80.10.10:FF:000166">
    <property type="entry name" value="Dynein assembly factor 1, axonemal"/>
    <property type="match status" value="1"/>
</dbReference>
<feature type="compositionally biased region" description="Basic and acidic residues" evidence="9">
    <location>
        <begin position="315"/>
        <end position="334"/>
    </location>
</feature>
<feature type="compositionally biased region" description="Low complexity" evidence="9">
    <location>
        <begin position="945"/>
        <end position="958"/>
    </location>
</feature>
<feature type="compositionally biased region" description="Polar residues" evidence="9">
    <location>
        <begin position="577"/>
        <end position="586"/>
    </location>
</feature>
<evidence type="ECO:0000256" key="8">
    <source>
        <dbReference type="ARBA" id="ARBA00024433"/>
    </source>
</evidence>
<proteinExistence type="inferred from homology"/>
<comment type="caution">
    <text evidence="10">The sequence shown here is derived from an EMBL/GenBank/DDBJ whole genome shotgun (WGS) entry which is preliminary data.</text>
</comment>
<dbReference type="PANTHER" id="PTHR45973:SF9">
    <property type="entry name" value="LEUCINE-RICH REPEAT-CONTAINING PROTEIN 46"/>
    <property type="match status" value="1"/>
</dbReference>
<gene>
    <name evidence="10" type="ORF">JTE90_024807</name>
</gene>
<evidence type="ECO:0000256" key="2">
    <source>
        <dbReference type="ARBA" id="ARBA00004138"/>
    </source>
</evidence>
<dbReference type="SMART" id="SM00365">
    <property type="entry name" value="LRR_SD22"/>
    <property type="match status" value="4"/>
</dbReference>
<accession>A0AAV6UNM2</accession>
<sequence>MVLKSVFVSVSFSENQKFSTTFKKIKLQDWKMPSNTRKGVIEDSFPRITKKFLQQVCKQNNLYMTPHLNDTLYLHFKGLMKIENLEEYTGLKSLWLENNGIRKIENLDHQTDLRCLYLQENLLSSIENLEPLQLLDSLNVNKNAITQIENLSCLPHLKTLQISHNRLCSIEDIQHLTKCRSISVLDLSNNMIDDPGVLDIFASMTSLRVLNMSGNPMLKHMKNYRKNFIFGIKELCYLDDRPVTDQERACVNAWSQGGLDAERKERIRWKEMEEDKLRRSVEAVLALRKGRSNLDILLKLEKEEDILIETVDTNKTGHDDKSVTNESSTIKDELNNSTATRPIIVPSTETTNQSECLVSTNSGHHKENCEKSQGEKRIRKPNVENQEDIPPLEDVDISEFQLHLPDDQISPEENDLINVIQSDVQEEEYTTDYQMDISFAEITFQDKENKLLISASKDDSCPSVGYCTDENDSSNMKSIPKVASDIKIEECLVQENFIPRSEMSKSLAEEKVNITDHSETESKHKYANDLNADASNGCNGKSIVDVTNKLATIASILNSLEGSENKKDVNNHESTMKECSSNNNIGDSVKGDNLKIQESPNNEKEFKVQFDDRGNLCYKAIFEELHSKETISGKSEIEFEDITSENVIARSELCKSLAEEKANITDSSETVSLNEYTNDLNEHSSNGNSLLQLNENNVPKIDFNSHVQKDNIDSTQSAEENKDLQNEETHHVFRPSEEYKEKSTVDFTNNNGDDIEDESFAENNIKNALNSFKTLPQKENFEIDASGYSSNVNTSSQLMENCVPGIDFSSHAQEDNTDSTQSIKENIDLQNEETQIVSRPSEATEECDGNSTVDFTNSKGDVLEAESFAGNNNQNALNSFETLPQKENFGVDTDASCISNSDSIDVRVDISRVQSTNYISKYPITSCVLHRIQVTEDTDEDTTSMDDFTPSSSSYNSISEESTYSIPEIKHQVPPQKIHALIDKAQAKLLSVSTCESDIDYNLIEGNRASSIYSNETSSTDANISVYQNIPDLHIESDLLRDISNTHFSLAVSNSEINTLNAEAMIQPASESSKIRKPEPAVNVSSLEESTHIEATTSAIHGILSETEQQELEEFIVQTQSSDLAIPNPVGASSYTMPETETLLSEILLREYENLTDEEKQNKFSHNEKSLTLTTRQESHPPLEEINDEDVENDIWSILEKLTNHKDAPGPEQYTEIELEERNSVFDYCDIDFSIASGTKKSKDNALLHIDNHPKDVIKLDQETRMEPEEGYIDYDKNEVSDVNISTTFGLSKSEYNYMDKKQKDASKPYQDTKFEPKGCINFDYFKNPDANILKKFEVNKTEDDSLKNIEKERSLSFLEVTNDFFEPQIFNTEHFGFDRNDKIKSKPNTEQTKRSDHSTEDEVWLRGCSNTNRNKLQSKFDFEQLNIETKDSLTPKSKLTTKGKIGGYVDNSEEECIIIRSNNRDSIFGGQSTYTRNRTFPKMCCLDLQATNKSEEEMLSAKDRIQEKKNEPLFKRRYLQENVPKSEEQHVLIEELD</sequence>
<comment type="subcellular location">
    <subcellularLocation>
        <location evidence="2">Cell projection</location>
        <location evidence="2">Cilium</location>
    </subcellularLocation>
</comment>